<protein>
    <submittedName>
        <fullName evidence="4">Receptor-type tyrosine-protein phosphatase like protein</fullName>
    </submittedName>
</protein>
<evidence type="ECO:0000256" key="1">
    <source>
        <dbReference type="SAM" id="MobiDB-lite"/>
    </source>
</evidence>
<dbReference type="GO" id="GO:0004725">
    <property type="term" value="F:protein tyrosine phosphatase activity"/>
    <property type="evidence" value="ECO:0007669"/>
    <property type="project" value="InterPro"/>
</dbReference>
<dbReference type="FunFam" id="3.90.190.10:FF:000070">
    <property type="entry name" value="Receptor-type tyrosine-protein phosphatase kappa"/>
    <property type="match status" value="1"/>
</dbReference>
<dbReference type="InterPro" id="IPR000387">
    <property type="entry name" value="Tyr_Pase_dom"/>
</dbReference>
<name>A0A8T0E5A4_ARGBR</name>
<accession>A0A8T0E5A4</accession>
<dbReference type="InterPro" id="IPR016130">
    <property type="entry name" value="Tyr_Pase_AS"/>
</dbReference>
<dbReference type="InterPro" id="IPR003595">
    <property type="entry name" value="Tyr_Pase_cat"/>
</dbReference>
<feature type="domain" description="Tyrosine-protein phosphatase" evidence="2">
    <location>
        <begin position="121"/>
        <end position="386"/>
    </location>
</feature>
<feature type="region of interest" description="Disordered" evidence="1">
    <location>
        <begin position="29"/>
        <end position="80"/>
    </location>
</feature>
<dbReference type="InterPro" id="IPR000242">
    <property type="entry name" value="PTP_cat"/>
</dbReference>
<dbReference type="PROSITE" id="PS50055">
    <property type="entry name" value="TYR_PHOSPHATASE_PTP"/>
    <property type="match status" value="2"/>
</dbReference>
<dbReference type="Proteomes" id="UP000807504">
    <property type="component" value="Unassembled WGS sequence"/>
</dbReference>
<dbReference type="AlphaFoldDB" id="A0A8T0E5A4"/>
<dbReference type="Gene3D" id="3.90.190.10">
    <property type="entry name" value="Protein tyrosine phosphatase superfamily"/>
    <property type="match status" value="2"/>
</dbReference>
<dbReference type="PRINTS" id="PR00700">
    <property type="entry name" value="PRTYPHPHTASE"/>
</dbReference>
<dbReference type="InterPro" id="IPR029021">
    <property type="entry name" value="Prot-tyrosine_phosphatase-like"/>
</dbReference>
<evidence type="ECO:0000259" key="3">
    <source>
        <dbReference type="PROSITE" id="PS50056"/>
    </source>
</evidence>
<evidence type="ECO:0000259" key="2">
    <source>
        <dbReference type="PROSITE" id="PS50055"/>
    </source>
</evidence>
<dbReference type="GO" id="GO:0048666">
    <property type="term" value="P:neuron development"/>
    <property type="evidence" value="ECO:0007669"/>
    <property type="project" value="UniProtKB-ARBA"/>
</dbReference>
<dbReference type="FunFam" id="3.90.190.10:FF:000062">
    <property type="entry name" value="Receptor-type tyrosine-protein phosphatase kappa"/>
    <property type="match status" value="1"/>
</dbReference>
<dbReference type="InterPro" id="IPR050348">
    <property type="entry name" value="Protein-Tyr_Phosphatase"/>
</dbReference>
<feature type="domain" description="Tyrosine-protein phosphatase" evidence="2">
    <location>
        <begin position="418"/>
        <end position="690"/>
    </location>
</feature>
<feature type="domain" description="Tyrosine specific protein phosphatases" evidence="3">
    <location>
        <begin position="304"/>
        <end position="377"/>
    </location>
</feature>
<feature type="compositionally biased region" description="Basic and acidic residues" evidence="1">
    <location>
        <begin position="35"/>
        <end position="44"/>
    </location>
</feature>
<dbReference type="SUPFAM" id="SSF52799">
    <property type="entry name" value="(Phosphotyrosine protein) phosphatases II"/>
    <property type="match status" value="2"/>
</dbReference>
<gene>
    <name evidence="4" type="ORF">HNY73_019968</name>
</gene>
<evidence type="ECO:0000313" key="5">
    <source>
        <dbReference type="Proteomes" id="UP000807504"/>
    </source>
</evidence>
<dbReference type="Pfam" id="PF00102">
    <property type="entry name" value="Y_phosphatase"/>
    <property type="match status" value="2"/>
</dbReference>
<keyword evidence="4" id="KW-0675">Receptor</keyword>
<dbReference type="PROSITE" id="PS00383">
    <property type="entry name" value="TYR_PHOSPHATASE_1"/>
    <property type="match status" value="1"/>
</dbReference>
<comment type="caution">
    <text evidence="4">The sequence shown here is derived from an EMBL/GenBank/DDBJ whole genome shotgun (WGS) entry which is preliminary data.</text>
</comment>
<feature type="compositionally biased region" description="Basic residues" evidence="1">
    <location>
        <begin position="65"/>
        <end position="75"/>
    </location>
</feature>
<feature type="domain" description="Tyrosine specific protein phosphatases" evidence="3">
    <location>
        <begin position="609"/>
        <end position="681"/>
    </location>
</feature>
<dbReference type="PANTHER" id="PTHR19134:SF561">
    <property type="entry name" value="PROTEIN TYROSINE PHOSPHATASE 36E, ISOFORM A"/>
    <property type="match status" value="1"/>
</dbReference>
<dbReference type="EMBL" id="JABXBU010002230">
    <property type="protein sequence ID" value="KAF8766953.1"/>
    <property type="molecule type" value="Genomic_DNA"/>
</dbReference>
<dbReference type="PROSITE" id="PS50056">
    <property type="entry name" value="TYR_PHOSPHATASE_2"/>
    <property type="match status" value="2"/>
</dbReference>
<dbReference type="PANTHER" id="PTHR19134">
    <property type="entry name" value="RECEPTOR-TYPE TYROSINE-PROTEIN PHOSPHATASE"/>
    <property type="match status" value="1"/>
</dbReference>
<reference evidence="4" key="2">
    <citation type="submission" date="2020-06" db="EMBL/GenBank/DDBJ databases">
        <authorList>
            <person name="Sheffer M."/>
        </authorList>
    </citation>
    <scope>NUCLEOTIDE SEQUENCE</scope>
</reference>
<reference evidence="4" key="1">
    <citation type="journal article" date="2020" name="bioRxiv">
        <title>Chromosome-level reference genome of the European wasp spider Argiope bruennichi: a resource for studies on range expansion and evolutionary adaptation.</title>
        <authorList>
            <person name="Sheffer M.M."/>
            <person name="Hoppe A."/>
            <person name="Krehenwinkel H."/>
            <person name="Uhl G."/>
            <person name="Kuss A.W."/>
            <person name="Jensen L."/>
            <person name="Jensen C."/>
            <person name="Gillespie R.G."/>
            <person name="Hoff K.J."/>
            <person name="Prost S."/>
        </authorList>
    </citation>
    <scope>NUCLEOTIDE SEQUENCE</scope>
</reference>
<evidence type="ECO:0000313" key="4">
    <source>
        <dbReference type="EMBL" id="KAF8766953.1"/>
    </source>
</evidence>
<dbReference type="SMART" id="SM00404">
    <property type="entry name" value="PTPc_motif"/>
    <property type="match status" value="2"/>
</dbReference>
<proteinExistence type="predicted"/>
<keyword evidence="5" id="KW-1185">Reference proteome</keyword>
<dbReference type="SMART" id="SM00194">
    <property type="entry name" value="PTPc"/>
    <property type="match status" value="2"/>
</dbReference>
<organism evidence="4 5">
    <name type="scientific">Argiope bruennichi</name>
    <name type="common">Wasp spider</name>
    <name type="synonym">Aranea bruennichi</name>
    <dbReference type="NCBI Taxonomy" id="94029"/>
    <lineage>
        <taxon>Eukaryota</taxon>
        <taxon>Metazoa</taxon>
        <taxon>Ecdysozoa</taxon>
        <taxon>Arthropoda</taxon>
        <taxon>Chelicerata</taxon>
        <taxon>Arachnida</taxon>
        <taxon>Araneae</taxon>
        <taxon>Araneomorphae</taxon>
        <taxon>Entelegynae</taxon>
        <taxon>Araneoidea</taxon>
        <taxon>Araneidae</taxon>
        <taxon>Argiope</taxon>
    </lineage>
</organism>
<sequence>MELPIPKSAHAPWGGAGSTLLFLEDSSPLPSVVDRSPRGRHEGDSLQAQTSEHLEDRAPVPGHSGARKPKKRTPRPTHSISRIQLSLLNSGLLPLHEDARVLPLIPKAAIESANFLKHVALLRKYEVLAKIEFQVATKGENHSTRHATKEANELKNSYKKMIPYDYNRVVLEALPGVPDSDYINASHIDGILKPNAYIAAQGPNEHTLGDFWRCVWEQNSHVIVMLTKVFDFIRVMCDRYWPIDVDHPESYGGDIEVTLLSETTLANYNIRTMQLKKGEEVRQVSHLHYIAWPTHTNPFSCALLDFRRRVKSYIALYPNNGPLIVHCSDGCGRTGAYICLDSNLDLAEEDGVYDVFGYTKSLRNARRGMVEDVNQYKFIYEALEESLISGQTWFPVSQISQRLKHKSQKNPITRQNEYQREYEKISNTSAKFTIGDRAGGHRLENRDKNRTISTVPPDNFRPYLSSFQSNDSTDYINAVFVDGYLRSKEFIVTEWPMQHTVPDFWSLVYDHDCNSIVVLSDHPPSSNYPQFYPTEKEKSKKFGPVFTIETVSHSTLPNIKSWIFRILKKVVSLTELMSGVKAEPKTTQLFLITCWPLGHKVPTSTNSLVELMNMVERWRQRTSYGPVLLVSSNGRARVGVYCAASIAIEQAIEHEEVDVFTAVKVVRRHRPQLVENITEYKYCYDLLLNYIMNYHHKETADVSQR</sequence>